<evidence type="ECO:0000256" key="4">
    <source>
        <dbReference type="ARBA" id="ARBA00022825"/>
    </source>
</evidence>
<dbReference type="PANTHER" id="PTHR33209:SF1">
    <property type="entry name" value="PEPTIDASE S49 DOMAIN-CONTAINING PROTEIN"/>
    <property type="match status" value="1"/>
</dbReference>
<keyword evidence="7" id="KW-1185">Reference proteome</keyword>
<dbReference type="SUPFAM" id="SSF52096">
    <property type="entry name" value="ClpP/crotonase"/>
    <property type="match status" value="1"/>
</dbReference>
<name>A0ABT6Y8J1_9BACT</name>
<evidence type="ECO:0000256" key="1">
    <source>
        <dbReference type="ARBA" id="ARBA00008683"/>
    </source>
</evidence>
<evidence type="ECO:0000256" key="3">
    <source>
        <dbReference type="ARBA" id="ARBA00022801"/>
    </source>
</evidence>
<protein>
    <submittedName>
        <fullName evidence="6">S49 family peptidase</fullName>
    </submittedName>
</protein>
<evidence type="ECO:0000313" key="6">
    <source>
        <dbReference type="EMBL" id="MDI9859861.1"/>
    </source>
</evidence>
<dbReference type="InterPro" id="IPR029045">
    <property type="entry name" value="ClpP/crotonase-like_dom_sf"/>
</dbReference>
<evidence type="ECO:0000256" key="2">
    <source>
        <dbReference type="ARBA" id="ARBA00022670"/>
    </source>
</evidence>
<proteinExistence type="inferred from homology"/>
<comment type="similarity">
    <text evidence="1">Belongs to the peptidase S49 family.</text>
</comment>
<dbReference type="RefSeq" id="WP_283344723.1">
    <property type="nucleotide sequence ID" value="NZ_JASHIF010000009.1"/>
</dbReference>
<keyword evidence="2" id="KW-0645">Protease</keyword>
<keyword evidence="3" id="KW-0378">Hydrolase</keyword>
<reference evidence="6 7" key="1">
    <citation type="submission" date="2023-05" db="EMBL/GenBank/DDBJ databases">
        <title>Novel species of genus Flectobacillus isolated from stream in China.</title>
        <authorList>
            <person name="Lu H."/>
        </authorList>
    </citation>
    <scope>NUCLEOTIDE SEQUENCE [LARGE SCALE GENOMIC DNA]</scope>
    <source>
        <strain evidence="6 7">KCTC 42575</strain>
    </source>
</reference>
<evidence type="ECO:0000259" key="5">
    <source>
        <dbReference type="Pfam" id="PF01343"/>
    </source>
</evidence>
<dbReference type="PANTHER" id="PTHR33209">
    <property type="entry name" value="PROTEASE 4"/>
    <property type="match status" value="1"/>
</dbReference>
<dbReference type="InterPro" id="IPR002142">
    <property type="entry name" value="Peptidase_S49"/>
</dbReference>
<evidence type="ECO:0000313" key="7">
    <source>
        <dbReference type="Proteomes" id="UP001236507"/>
    </source>
</evidence>
<dbReference type="Proteomes" id="UP001236507">
    <property type="component" value="Unassembled WGS sequence"/>
</dbReference>
<gene>
    <name evidence="6" type="ORF">QM524_11630</name>
</gene>
<comment type="caution">
    <text evidence="6">The sequence shown here is derived from an EMBL/GenBank/DDBJ whole genome shotgun (WGS) entry which is preliminary data.</text>
</comment>
<feature type="domain" description="Peptidase S49" evidence="5">
    <location>
        <begin position="132"/>
        <end position="279"/>
    </location>
</feature>
<keyword evidence="4" id="KW-0720">Serine protease</keyword>
<dbReference type="Gene3D" id="3.90.226.10">
    <property type="entry name" value="2-enoyl-CoA Hydratase, Chain A, domain 1"/>
    <property type="match status" value="1"/>
</dbReference>
<dbReference type="Pfam" id="PF01343">
    <property type="entry name" value="Peptidase_S49"/>
    <property type="match status" value="1"/>
</dbReference>
<dbReference type="EMBL" id="JASHIF010000009">
    <property type="protein sequence ID" value="MDI9859861.1"/>
    <property type="molecule type" value="Genomic_DNA"/>
</dbReference>
<accession>A0ABT6Y8J1</accession>
<sequence length="289" mass="31701">MLHLIGQPLAIDTFTYLQFLQSHKAGQVTETRQITKEPVKMFASAQINNYTQRELGWLGIQTAEGKDGLVAMITIRGATQRYSDWYQDGTEWVAQQIDICNGNPLVNSMLLRIDSPGGAVNGAQGLAATIRTSPKPILGWGSNMAASAAFWYLSQCKECYIENEFTAVGSIGIMSIYRDVSEANEKAGEKYAIIRSKGSEDKNPLNGLESFAGEMQQKALQQEQQLVDNARKVFLGEVQAKRTGLTEDPGGGIFYGKEAVKMGFVDGILPFMDALKRADVLGIQYKRGA</sequence>
<organism evidence="6 7">
    <name type="scientific">Flectobacillus roseus</name>
    <dbReference type="NCBI Taxonomy" id="502259"/>
    <lineage>
        <taxon>Bacteria</taxon>
        <taxon>Pseudomonadati</taxon>
        <taxon>Bacteroidota</taxon>
        <taxon>Cytophagia</taxon>
        <taxon>Cytophagales</taxon>
        <taxon>Flectobacillaceae</taxon>
        <taxon>Flectobacillus</taxon>
    </lineage>
</organism>